<evidence type="ECO:0000256" key="1">
    <source>
        <dbReference type="SAM" id="SignalP"/>
    </source>
</evidence>
<dbReference type="Proteomes" id="UP001153636">
    <property type="component" value="Chromosome 17"/>
</dbReference>
<organism evidence="2 3">
    <name type="scientific">Psylliodes chrysocephalus</name>
    <dbReference type="NCBI Taxonomy" id="3402493"/>
    <lineage>
        <taxon>Eukaryota</taxon>
        <taxon>Metazoa</taxon>
        <taxon>Ecdysozoa</taxon>
        <taxon>Arthropoda</taxon>
        <taxon>Hexapoda</taxon>
        <taxon>Insecta</taxon>
        <taxon>Pterygota</taxon>
        <taxon>Neoptera</taxon>
        <taxon>Endopterygota</taxon>
        <taxon>Coleoptera</taxon>
        <taxon>Polyphaga</taxon>
        <taxon>Cucujiformia</taxon>
        <taxon>Chrysomeloidea</taxon>
        <taxon>Chrysomelidae</taxon>
        <taxon>Galerucinae</taxon>
        <taxon>Alticini</taxon>
        <taxon>Psylliodes</taxon>
    </lineage>
</organism>
<name>A0A9P0CQQ0_9CUCU</name>
<protein>
    <submittedName>
        <fullName evidence="2">Uncharacterized protein</fullName>
    </submittedName>
</protein>
<evidence type="ECO:0000313" key="2">
    <source>
        <dbReference type="EMBL" id="CAH1104503.1"/>
    </source>
</evidence>
<keyword evidence="1" id="KW-0732">Signal</keyword>
<dbReference type="InterPro" id="IPR031734">
    <property type="entry name" value="MBF2"/>
</dbReference>
<accession>A0A9P0CQQ0</accession>
<dbReference type="AlphaFoldDB" id="A0A9P0CQQ0"/>
<evidence type="ECO:0000313" key="3">
    <source>
        <dbReference type="Proteomes" id="UP001153636"/>
    </source>
</evidence>
<feature type="signal peptide" evidence="1">
    <location>
        <begin position="1"/>
        <end position="20"/>
    </location>
</feature>
<reference evidence="2" key="1">
    <citation type="submission" date="2022-01" db="EMBL/GenBank/DDBJ databases">
        <authorList>
            <person name="King R."/>
        </authorList>
    </citation>
    <scope>NUCLEOTIDE SEQUENCE</scope>
</reference>
<proteinExistence type="predicted"/>
<sequence>MFKVGVAICLIGLLINQAQSFELSKLNRSHNECPDQTNPGVQVADQTLSGGIFEKLHFRIPESGLLKNKITCILITDLKDGHNDPNIKSGGVGSNVVEIDINPFLFETLKYRVQVFVEEPATTTAATTTLKF</sequence>
<gene>
    <name evidence="2" type="ORF">PSYICH_LOCUS5362</name>
</gene>
<dbReference type="EMBL" id="OV651829">
    <property type="protein sequence ID" value="CAH1104503.1"/>
    <property type="molecule type" value="Genomic_DNA"/>
</dbReference>
<dbReference type="Pfam" id="PF15868">
    <property type="entry name" value="MBF2"/>
    <property type="match status" value="1"/>
</dbReference>
<dbReference type="OrthoDB" id="6774264at2759"/>
<feature type="chain" id="PRO_5040123418" evidence="1">
    <location>
        <begin position="21"/>
        <end position="132"/>
    </location>
</feature>
<keyword evidence="3" id="KW-1185">Reference proteome</keyword>